<comment type="similarity">
    <text evidence="2">Belongs to the Nth/MutY family.</text>
</comment>
<dbReference type="InterPro" id="IPR011257">
    <property type="entry name" value="DNA_glycosylase"/>
</dbReference>
<comment type="cofactor">
    <cofactor evidence="1">
        <name>[4Fe-4S] cluster</name>
        <dbReference type="ChEBI" id="CHEBI:49883"/>
    </cofactor>
</comment>
<dbReference type="Gene3D" id="1.10.340.30">
    <property type="entry name" value="Hypothetical protein, domain 2"/>
    <property type="match status" value="1"/>
</dbReference>
<dbReference type="PIRSF" id="PIRSF001435">
    <property type="entry name" value="Nth"/>
    <property type="match status" value="1"/>
</dbReference>
<keyword evidence="3" id="KW-0479">Metal-binding</keyword>
<keyword evidence="8" id="KW-0234">DNA repair</keyword>
<feature type="domain" description="HhH-GPD" evidence="10">
    <location>
        <begin position="39"/>
        <end position="190"/>
    </location>
</feature>
<accession>A0A7J9P1W2</accession>
<dbReference type="Gene3D" id="1.10.1670.10">
    <property type="entry name" value="Helix-hairpin-Helix base-excision DNA repair enzymes (C-terminal)"/>
    <property type="match status" value="1"/>
</dbReference>
<dbReference type="InterPro" id="IPR003265">
    <property type="entry name" value="HhH-GPD_domain"/>
</dbReference>
<keyword evidence="4" id="KW-0227">DNA damage</keyword>
<dbReference type="GO" id="GO:0034039">
    <property type="term" value="F:8-oxo-7,8-dihydroguanine DNA N-glycosylase activity"/>
    <property type="evidence" value="ECO:0007669"/>
    <property type="project" value="TreeGrafter"/>
</dbReference>
<dbReference type="PANTHER" id="PTHR42944">
    <property type="entry name" value="ADENINE DNA GLYCOSYLASE"/>
    <property type="match status" value="1"/>
</dbReference>
<dbReference type="GO" id="GO:0000701">
    <property type="term" value="F:purine-specific mismatch base pair DNA N-glycosylase activity"/>
    <property type="evidence" value="ECO:0007669"/>
    <property type="project" value="TreeGrafter"/>
</dbReference>
<dbReference type="PANTHER" id="PTHR42944:SF1">
    <property type="entry name" value="ADENINE DNA GLYCOSYLASE"/>
    <property type="match status" value="1"/>
</dbReference>
<dbReference type="RefSeq" id="WP_181504473.1">
    <property type="nucleotide sequence ID" value="NZ_JACDUK010000003.1"/>
</dbReference>
<dbReference type="InterPro" id="IPR023170">
    <property type="entry name" value="HhH_base_excis_C"/>
</dbReference>
<evidence type="ECO:0000256" key="3">
    <source>
        <dbReference type="ARBA" id="ARBA00022723"/>
    </source>
</evidence>
<keyword evidence="7" id="KW-0411">Iron-sulfur</keyword>
<organism evidence="11 12">
    <name type="scientific">Methanococcus maripaludis</name>
    <name type="common">Methanococcus deltae</name>
    <dbReference type="NCBI Taxonomy" id="39152"/>
    <lineage>
        <taxon>Archaea</taxon>
        <taxon>Methanobacteriati</taxon>
        <taxon>Methanobacteriota</taxon>
        <taxon>Methanomada group</taxon>
        <taxon>Methanococci</taxon>
        <taxon>Methanococcales</taxon>
        <taxon>Methanococcaceae</taxon>
        <taxon>Methanococcus</taxon>
    </lineage>
</organism>
<dbReference type="GO" id="GO:0035485">
    <property type="term" value="F:adenine/guanine mispair binding"/>
    <property type="evidence" value="ECO:0007669"/>
    <property type="project" value="TreeGrafter"/>
</dbReference>
<protein>
    <submittedName>
        <fullName evidence="11">A/G-specific adenine glycosylase</fullName>
        <ecNumber evidence="11">3.2.2.-</ecNumber>
    </submittedName>
</protein>
<evidence type="ECO:0000256" key="2">
    <source>
        <dbReference type="ARBA" id="ARBA00008343"/>
    </source>
</evidence>
<keyword evidence="9 11" id="KW-0326">Glycosidase</keyword>
<evidence type="ECO:0000313" key="11">
    <source>
        <dbReference type="EMBL" id="MBA2853475.1"/>
    </source>
</evidence>
<dbReference type="GO" id="GO:0032357">
    <property type="term" value="F:oxidized purine DNA binding"/>
    <property type="evidence" value="ECO:0007669"/>
    <property type="project" value="TreeGrafter"/>
</dbReference>
<evidence type="ECO:0000256" key="7">
    <source>
        <dbReference type="ARBA" id="ARBA00023014"/>
    </source>
</evidence>
<evidence type="ECO:0000313" key="12">
    <source>
        <dbReference type="Proteomes" id="UP000522365"/>
    </source>
</evidence>
<proteinExistence type="inferred from homology"/>
<reference evidence="11 12" key="1">
    <citation type="submission" date="2020-07" db="EMBL/GenBank/DDBJ databases">
        <title>Genomic Encyclopedia of Type Strains, Phase IV (KMG-V): Genome sequencing to study the core and pangenomes of soil and plant-associated prokaryotes.</title>
        <authorList>
            <person name="Whitman W."/>
        </authorList>
    </citation>
    <scope>NUCLEOTIDE SEQUENCE [LARGE SCALE GENOMIC DNA]</scope>
    <source>
        <strain evidence="11 12">S1</strain>
    </source>
</reference>
<gene>
    <name evidence="11" type="ORF">HNP89_001451</name>
</gene>
<dbReference type="EMBL" id="JACDUK010000003">
    <property type="protein sequence ID" value="MBA2853475.1"/>
    <property type="molecule type" value="Genomic_DNA"/>
</dbReference>
<name>A0A7J9P1W2_METMI</name>
<dbReference type="Pfam" id="PF00730">
    <property type="entry name" value="HhH-GPD"/>
    <property type="match status" value="1"/>
</dbReference>
<sequence>MAYELYFVKNILNWYSENRRIFPWRYTFDPFKVFISEIMLQRTRAENVIEPYKKMLNNFKSVADIEKVNQNELTRILNTLGLKYRVKRLKNISESFCENYSCNIPNNQNDLLNTSGIGQYICNAILCFGYGMKYPIFDTNVLRIFERFFGVKSMTKSPHKDKKMWDFAEKLLPEENYVDYNYSLLDFAAKVCKARNPCCKECPLNYYCKYPDKYVNSTKT</sequence>
<dbReference type="CDD" id="cd00056">
    <property type="entry name" value="ENDO3c"/>
    <property type="match status" value="1"/>
</dbReference>
<keyword evidence="6" id="KW-0408">Iron</keyword>
<dbReference type="GO" id="GO:0006284">
    <property type="term" value="P:base-excision repair"/>
    <property type="evidence" value="ECO:0007669"/>
    <property type="project" value="InterPro"/>
</dbReference>
<evidence type="ECO:0000256" key="4">
    <source>
        <dbReference type="ARBA" id="ARBA00022763"/>
    </source>
</evidence>
<evidence type="ECO:0000256" key="6">
    <source>
        <dbReference type="ARBA" id="ARBA00023004"/>
    </source>
</evidence>
<dbReference type="SMART" id="SM00478">
    <property type="entry name" value="ENDO3c"/>
    <property type="match status" value="1"/>
</dbReference>
<dbReference type="InterPro" id="IPR044298">
    <property type="entry name" value="MIG/MutY"/>
</dbReference>
<comment type="caution">
    <text evidence="11">The sequence shown here is derived from an EMBL/GenBank/DDBJ whole genome shotgun (WGS) entry which is preliminary data.</text>
</comment>
<evidence type="ECO:0000256" key="5">
    <source>
        <dbReference type="ARBA" id="ARBA00022801"/>
    </source>
</evidence>
<dbReference type="SUPFAM" id="SSF48150">
    <property type="entry name" value="DNA-glycosylase"/>
    <property type="match status" value="1"/>
</dbReference>
<dbReference type="GO" id="GO:0006298">
    <property type="term" value="P:mismatch repair"/>
    <property type="evidence" value="ECO:0007669"/>
    <property type="project" value="TreeGrafter"/>
</dbReference>
<keyword evidence="5 11" id="KW-0378">Hydrolase</keyword>
<dbReference type="GO" id="GO:0051536">
    <property type="term" value="F:iron-sulfur cluster binding"/>
    <property type="evidence" value="ECO:0007669"/>
    <property type="project" value="UniProtKB-KW"/>
</dbReference>
<dbReference type="Proteomes" id="UP000522365">
    <property type="component" value="Unassembled WGS sequence"/>
</dbReference>
<dbReference type="EC" id="3.2.2.-" evidence="11"/>
<evidence type="ECO:0000259" key="10">
    <source>
        <dbReference type="SMART" id="SM00478"/>
    </source>
</evidence>
<evidence type="ECO:0000256" key="8">
    <source>
        <dbReference type="ARBA" id="ARBA00023204"/>
    </source>
</evidence>
<evidence type="ECO:0000256" key="1">
    <source>
        <dbReference type="ARBA" id="ARBA00001966"/>
    </source>
</evidence>
<dbReference type="GO" id="GO:0046872">
    <property type="term" value="F:metal ion binding"/>
    <property type="evidence" value="ECO:0007669"/>
    <property type="project" value="UniProtKB-KW"/>
</dbReference>
<evidence type="ECO:0000256" key="9">
    <source>
        <dbReference type="ARBA" id="ARBA00023295"/>
    </source>
</evidence>
<dbReference type="AlphaFoldDB" id="A0A7J9P1W2"/>